<feature type="compositionally biased region" description="Low complexity" evidence="2">
    <location>
        <begin position="1274"/>
        <end position="1297"/>
    </location>
</feature>
<dbReference type="PANTHER" id="PTHR43941:SF1">
    <property type="entry name" value="STRUCTURAL MAINTENANCE OF CHROMOSOMES PROTEIN 2"/>
    <property type="match status" value="1"/>
</dbReference>
<keyword evidence="4" id="KW-1185">Reference proteome</keyword>
<feature type="coiled-coil region" evidence="1">
    <location>
        <begin position="807"/>
        <end position="862"/>
    </location>
</feature>
<dbReference type="PANTHER" id="PTHR43941">
    <property type="entry name" value="STRUCTURAL MAINTENANCE OF CHROMOSOMES PROTEIN 2"/>
    <property type="match status" value="1"/>
</dbReference>
<keyword evidence="1" id="KW-0175">Coiled coil</keyword>
<feature type="compositionally biased region" description="Basic and acidic residues" evidence="2">
    <location>
        <begin position="176"/>
        <end position="233"/>
    </location>
</feature>
<dbReference type="GO" id="GO:0000785">
    <property type="term" value="C:chromatin"/>
    <property type="evidence" value="ECO:0007669"/>
    <property type="project" value="TreeGrafter"/>
</dbReference>
<dbReference type="OrthoDB" id="3562382at2759"/>
<feature type="compositionally biased region" description="Basic and acidic residues" evidence="2">
    <location>
        <begin position="304"/>
        <end position="380"/>
    </location>
</feature>
<dbReference type="GO" id="GO:0007076">
    <property type="term" value="P:mitotic chromosome condensation"/>
    <property type="evidence" value="ECO:0007669"/>
    <property type="project" value="TreeGrafter"/>
</dbReference>
<sequence length="1374" mass="154569">MAAVPPPGDTYLTDLIQDDRWAPGFELPIPSAEGADKKDDDKTVPTKKAETIRGTATVNQPGPDLAERPEKETTAEYFESWAEAERMMRADLEKGKFTAEQVDEIKKLMEAGAIKMKLPYKKAPGEMTIAQWEEKAAKLEDELKNKGEEGDKYVAQLMALQDQLRKSEVANLEMETRNAKLDKERKEAMAKIDKAAQEKRDKKDQENKDKEDARWKAEAEKHAQALREKDKKFQALKQQVDALSKRIDTGQEKRGKKDQEDKDKEDEKRKAEAEKHAKALRERDDKIQALKQEVDALSKVIEAGQEKPDQKDQKDKDKEEEVRKAEAEKHAKALREKDDKIRVLERNLDALSKRAEAEKKEREKAAAKEKEKDKRAEILQKQALEKDEKIKKLEKDLEEEKHKNDLAEAGYHGGDELKATIKRLEHEKEQLKEEAAKLNERVRGLESSHARLLSAAINEQQIGKERDKLEVNVVELKRRVEQYINEEKIQIERERVLKIDRQTLGAQVVQKQDEITKLNEELKKSRERITACEGTIHTLQKAVNESSGTLGREFVVLEEEIKKLGNKVKERDVRISQQQSEIGAQKKKIGEQALKIRIGTPGASHGELALQNQTIFKENTELKKKLEDMEKNLGAGDIEELKRQLQASQGQLEASQKEYAVVQERVEKLLQELEEVRKTKLGDGANASEIERLKQEVKKAAEDIQKLTQDTRKAVGEINRLKKENAAGTTTLQTITKELNKATSEINRLNDEKEEATELIRHLKEENEAHQFEIGRLRSLQPQVQVHASQKELEYNKIKVGHYQEQEHLWRIQKDELEAQAEEHEKQIQELITITKQSEDIVNDMTVEQKELQNTVEQLKLELAAAPAKPVDDTGGVGEAPADVAERERVHAEKIKELTDQNSALSKQVDALKAEIEKIRKSLAGTHADAEKEKNQLSQQQAQASAQAIHMLMGFMILQRALNGKVNGDMDRVLEAVDQARVQAEAVGDENLIVELSYLAAIAVYYEGDTPKALESFNAVKDSKDWDDSKKDLVKKWIAHCEKGADCPKGRSGYREALGLGPVPPSFRAPPKASKDDDDEEAKKAKEEAKKAKKEAKKAKKEAKKAKKEAKKARKEAKKAKKVEKRAAKKSKAATKPRRASAPKPRGIHRPDLYVGILSPRQQQIWDTIDFSDFDYNHLTPEQQSLFSFFPIDSEPESPRRPVVHRAAGPSSERPPTPTRRPVAHRGAGPSSELSPLPTPRPHFGLPPLPPSGSDSGEGAPPPPPPPPPGPKGPQGKNKPPRPASSAASSAAQGAQGEQPSRMSRPTTDAALHIQYLVAQLAESGRRIRELEPASATVETLTGRVQRRDKQIEDLKLFSEQVVAENIALKGDAQ</sequence>
<accession>A0A4Z1EB37</accession>
<feature type="compositionally biased region" description="Basic and acidic residues" evidence="2">
    <location>
        <begin position="243"/>
        <end position="287"/>
    </location>
</feature>
<feature type="compositionally biased region" description="Polar residues" evidence="2">
    <location>
        <begin position="1298"/>
        <end position="1307"/>
    </location>
</feature>
<reference evidence="3 4" key="1">
    <citation type="submission" date="2017-12" db="EMBL/GenBank/DDBJ databases">
        <title>Comparative genomics of Botrytis spp.</title>
        <authorList>
            <person name="Valero-Jimenez C.A."/>
            <person name="Tapia P."/>
            <person name="Veloso J."/>
            <person name="Silva-Moreno E."/>
            <person name="Staats M."/>
            <person name="Valdes J.H."/>
            <person name="Van Kan J.A.L."/>
        </authorList>
    </citation>
    <scope>NUCLEOTIDE SEQUENCE [LARGE SCALE GENOMIC DNA]</scope>
    <source>
        <strain evidence="3 4">Bt9001</strain>
    </source>
</reference>
<dbReference type="GO" id="GO:0000796">
    <property type="term" value="C:condensin complex"/>
    <property type="evidence" value="ECO:0007669"/>
    <property type="project" value="TreeGrafter"/>
</dbReference>
<feature type="region of interest" description="Disordered" evidence="2">
    <location>
        <begin position="299"/>
        <end position="380"/>
    </location>
</feature>
<feature type="region of interest" description="Disordered" evidence="2">
    <location>
        <begin position="22"/>
        <end position="73"/>
    </location>
</feature>
<feature type="compositionally biased region" description="Basic and acidic residues" evidence="2">
    <location>
        <begin position="34"/>
        <end position="51"/>
    </location>
</feature>
<feature type="coiled-coil region" evidence="1">
    <location>
        <begin position="895"/>
        <end position="947"/>
    </location>
</feature>
<dbReference type="Proteomes" id="UP000297777">
    <property type="component" value="Unassembled WGS sequence"/>
</dbReference>
<feature type="region of interest" description="Disordered" evidence="2">
    <location>
        <begin position="1189"/>
        <end position="1309"/>
    </location>
</feature>
<feature type="compositionally biased region" description="Basic residues" evidence="2">
    <location>
        <begin position="1091"/>
        <end position="1141"/>
    </location>
</feature>
<feature type="compositionally biased region" description="Basic and acidic residues" evidence="2">
    <location>
        <begin position="1081"/>
        <end position="1090"/>
    </location>
</feature>
<dbReference type="GO" id="GO:0000793">
    <property type="term" value="C:condensed chromosome"/>
    <property type="evidence" value="ECO:0007669"/>
    <property type="project" value="TreeGrafter"/>
</dbReference>
<evidence type="ECO:0000313" key="3">
    <source>
        <dbReference type="EMBL" id="TGO09504.1"/>
    </source>
</evidence>
<feature type="region of interest" description="Disordered" evidence="2">
    <location>
        <begin position="1050"/>
        <end position="1152"/>
    </location>
</feature>
<feature type="region of interest" description="Disordered" evidence="2">
    <location>
        <begin position="176"/>
        <end position="287"/>
    </location>
</feature>
<dbReference type="GO" id="GO:0003682">
    <property type="term" value="F:chromatin binding"/>
    <property type="evidence" value="ECO:0007669"/>
    <property type="project" value="TreeGrafter"/>
</dbReference>
<evidence type="ECO:0000313" key="4">
    <source>
        <dbReference type="Proteomes" id="UP000297777"/>
    </source>
</evidence>
<evidence type="ECO:0000256" key="2">
    <source>
        <dbReference type="SAM" id="MobiDB-lite"/>
    </source>
</evidence>
<dbReference type="EMBL" id="PQXH01000163">
    <property type="protein sequence ID" value="TGO09504.1"/>
    <property type="molecule type" value="Genomic_DNA"/>
</dbReference>
<feature type="compositionally biased region" description="Pro residues" evidence="2">
    <location>
        <begin position="1260"/>
        <end position="1272"/>
    </location>
</feature>
<name>A0A4Z1EB37_9HELO</name>
<feature type="coiled-coil region" evidence="1">
    <location>
        <begin position="612"/>
        <end position="773"/>
    </location>
</feature>
<evidence type="ECO:0000256" key="1">
    <source>
        <dbReference type="SAM" id="Coils"/>
    </source>
</evidence>
<comment type="caution">
    <text evidence="3">The sequence shown here is derived from an EMBL/GenBank/DDBJ whole genome shotgun (WGS) entry which is preliminary data.</text>
</comment>
<organism evidence="3 4">
    <name type="scientific">Botrytis tulipae</name>
    <dbReference type="NCBI Taxonomy" id="87230"/>
    <lineage>
        <taxon>Eukaryota</taxon>
        <taxon>Fungi</taxon>
        <taxon>Dikarya</taxon>
        <taxon>Ascomycota</taxon>
        <taxon>Pezizomycotina</taxon>
        <taxon>Leotiomycetes</taxon>
        <taxon>Helotiales</taxon>
        <taxon>Sclerotiniaceae</taxon>
        <taxon>Botrytis</taxon>
    </lineage>
</organism>
<gene>
    <name evidence="3" type="ORF">BTUL_0163g00140</name>
</gene>
<feature type="compositionally biased region" description="Pro residues" evidence="2">
    <location>
        <begin position="1237"/>
        <end position="1251"/>
    </location>
</feature>
<proteinExistence type="predicted"/>
<protein>
    <submittedName>
        <fullName evidence="3">Uncharacterized protein</fullName>
    </submittedName>
</protein>